<organism evidence="1 2">
    <name type="scientific">Oryza sativa subsp. indica</name>
    <name type="common">Rice</name>
    <dbReference type="NCBI Taxonomy" id="39946"/>
    <lineage>
        <taxon>Eukaryota</taxon>
        <taxon>Viridiplantae</taxon>
        <taxon>Streptophyta</taxon>
        <taxon>Embryophyta</taxon>
        <taxon>Tracheophyta</taxon>
        <taxon>Spermatophyta</taxon>
        <taxon>Magnoliopsida</taxon>
        <taxon>Liliopsida</taxon>
        <taxon>Poales</taxon>
        <taxon>Poaceae</taxon>
        <taxon>BOP clade</taxon>
        <taxon>Oryzoideae</taxon>
        <taxon>Oryzeae</taxon>
        <taxon>Oryzinae</taxon>
        <taxon>Oryza</taxon>
        <taxon>Oryza sativa</taxon>
    </lineage>
</organism>
<gene>
    <name evidence="1" type="ORF">OsI_18351</name>
</gene>
<accession>A2Y046</accession>
<dbReference type="EMBL" id="CM000130">
    <property type="protein sequence ID" value="EAY96456.1"/>
    <property type="molecule type" value="Genomic_DNA"/>
</dbReference>
<proteinExistence type="predicted"/>
<evidence type="ECO:0000313" key="2">
    <source>
        <dbReference type="Proteomes" id="UP000007015"/>
    </source>
</evidence>
<evidence type="ECO:0000313" key="1">
    <source>
        <dbReference type="EMBL" id="EAY96456.1"/>
    </source>
</evidence>
<dbReference type="Gramene" id="BGIOSGA019134-TA">
    <property type="protein sequence ID" value="BGIOSGA019134-PA"/>
    <property type="gene ID" value="BGIOSGA019134"/>
</dbReference>
<dbReference type="SUPFAM" id="SSF53474">
    <property type="entry name" value="alpha/beta-Hydrolases"/>
    <property type="match status" value="1"/>
</dbReference>
<evidence type="ECO:0008006" key="3">
    <source>
        <dbReference type="Google" id="ProtNLM"/>
    </source>
</evidence>
<keyword evidence="2" id="KW-1185">Reference proteome</keyword>
<dbReference type="Proteomes" id="UP000007015">
    <property type="component" value="Chromosome 5"/>
</dbReference>
<dbReference type="InterPro" id="IPR029058">
    <property type="entry name" value="AB_hydrolase_fold"/>
</dbReference>
<name>A2Y046_ORYSI</name>
<dbReference type="AlphaFoldDB" id="A2Y046"/>
<sequence>MTVSTVFPSLCSTGKHRPISDRTPLALAGWTTDITIFNAVAERLPSPRPIVIYFHGGSFTLFTAASRTNDALNRRPVRQPPSRPLSIGFAAMYDVWAKDSIRFPTNSTRELIITSPKLN</sequence>
<dbReference type="HOGENOM" id="CLU_2065381_0_0_1"/>
<reference evidence="1 2" key="1">
    <citation type="journal article" date="2005" name="PLoS Biol.">
        <title>The genomes of Oryza sativa: a history of duplications.</title>
        <authorList>
            <person name="Yu J."/>
            <person name="Wang J."/>
            <person name="Lin W."/>
            <person name="Li S."/>
            <person name="Li H."/>
            <person name="Zhou J."/>
            <person name="Ni P."/>
            <person name="Dong W."/>
            <person name="Hu S."/>
            <person name="Zeng C."/>
            <person name="Zhang J."/>
            <person name="Zhang Y."/>
            <person name="Li R."/>
            <person name="Xu Z."/>
            <person name="Li S."/>
            <person name="Li X."/>
            <person name="Zheng H."/>
            <person name="Cong L."/>
            <person name="Lin L."/>
            <person name="Yin J."/>
            <person name="Geng J."/>
            <person name="Li G."/>
            <person name="Shi J."/>
            <person name="Liu J."/>
            <person name="Lv H."/>
            <person name="Li J."/>
            <person name="Wang J."/>
            <person name="Deng Y."/>
            <person name="Ran L."/>
            <person name="Shi X."/>
            <person name="Wang X."/>
            <person name="Wu Q."/>
            <person name="Li C."/>
            <person name="Ren X."/>
            <person name="Wang J."/>
            <person name="Wang X."/>
            <person name="Li D."/>
            <person name="Liu D."/>
            <person name="Zhang X."/>
            <person name="Ji Z."/>
            <person name="Zhao W."/>
            <person name="Sun Y."/>
            <person name="Zhang Z."/>
            <person name="Bao J."/>
            <person name="Han Y."/>
            <person name="Dong L."/>
            <person name="Ji J."/>
            <person name="Chen P."/>
            <person name="Wu S."/>
            <person name="Liu J."/>
            <person name="Xiao Y."/>
            <person name="Bu D."/>
            <person name="Tan J."/>
            <person name="Yang L."/>
            <person name="Ye C."/>
            <person name="Zhang J."/>
            <person name="Xu J."/>
            <person name="Zhou Y."/>
            <person name="Yu Y."/>
            <person name="Zhang B."/>
            <person name="Zhuang S."/>
            <person name="Wei H."/>
            <person name="Liu B."/>
            <person name="Lei M."/>
            <person name="Yu H."/>
            <person name="Li Y."/>
            <person name="Xu H."/>
            <person name="Wei S."/>
            <person name="He X."/>
            <person name="Fang L."/>
            <person name="Zhang Z."/>
            <person name="Zhang Y."/>
            <person name="Huang X."/>
            <person name="Su Z."/>
            <person name="Tong W."/>
            <person name="Li J."/>
            <person name="Tong Z."/>
            <person name="Li S."/>
            <person name="Ye J."/>
            <person name="Wang L."/>
            <person name="Fang L."/>
            <person name="Lei T."/>
            <person name="Chen C."/>
            <person name="Chen H."/>
            <person name="Xu Z."/>
            <person name="Li H."/>
            <person name="Huang H."/>
            <person name="Zhang F."/>
            <person name="Xu H."/>
            <person name="Li N."/>
            <person name="Zhao C."/>
            <person name="Li S."/>
            <person name="Dong L."/>
            <person name="Huang Y."/>
            <person name="Li L."/>
            <person name="Xi Y."/>
            <person name="Qi Q."/>
            <person name="Li W."/>
            <person name="Zhang B."/>
            <person name="Hu W."/>
            <person name="Zhang Y."/>
            <person name="Tian X."/>
            <person name="Jiao Y."/>
            <person name="Liang X."/>
            <person name="Jin J."/>
            <person name="Gao L."/>
            <person name="Zheng W."/>
            <person name="Hao B."/>
            <person name="Liu S."/>
            <person name="Wang W."/>
            <person name="Yuan L."/>
            <person name="Cao M."/>
            <person name="McDermott J."/>
            <person name="Samudrala R."/>
            <person name="Wang J."/>
            <person name="Wong G.K."/>
            <person name="Yang H."/>
        </authorList>
    </citation>
    <scope>NUCLEOTIDE SEQUENCE [LARGE SCALE GENOMIC DNA]</scope>
    <source>
        <strain evidence="2">cv. 93-11</strain>
    </source>
</reference>
<protein>
    <recommendedName>
        <fullName evidence="3">Alpha/beta hydrolase fold-3 domain-containing protein</fullName>
    </recommendedName>
</protein>